<dbReference type="InterPro" id="IPR052400">
    <property type="entry name" value="Zn2-C6_fungal_TF"/>
</dbReference>
<dbReference type="InterPro" id="IPR021858">
    <property type="entry name" value="Fun_TF"/>
</dbReference>
<proteinExistence type="predicted"/>
<feature type="domain" description="Zn(2)-C6 fungal-type" evidence="6">
    <location>
        <begin position="59"/>
        <end position="80"/>
    </location>
</feature>
<keyword evidence="2" id="KW-0238">DNA-binding</keyword>
<comment type="caution">
    <text evidence="7">The sequence shown here is derived from an EMBL/GenBank/DDBJ whole genome shotgun (WGS) entry which is preliminary data.</text>
</comment>
<dbReference type="SUPFAM" id="SSF57701">
    <property type="entry name" value="Zn2/Cys6 DNA-binding domain"/>
    <property type="match status" value="1"/>
</dbReference>
<sequence length="427" mass="46952">MDISILTPDDEFTPGASWSGHDWLDGSTSPEEHFLDNKKPPRTLTPNLTRRSHKKSRNGCFSCKTRKIKCDEAKPLCTQCKLNFPHLPLGNEDVWLRDIPQFAQSYTYLMHAILALGASHLNRLTPGNGYEKEALTHRGHAINGLNTCMAKSLSHHASTYGEADAMLATCYALTFQASYMADGLSDFVIFVRGCALATGKIREENAPTAFNLAPNRHHSVIRPRLQSLPQLNPIHVDAGLSALDRVQVYLHNSAEQKFFTSLRDVFVALQQSPAAGYLCFMNLYRVWYELDHDAFKVFLDSGNSTIQILLGFFIGIQMVMAPLTAHEWPERTGTGGRVSERSGSPAETIEPTLGINSAGSQSLLGMADWMESVASKVPEELQWHLAWSRNLVATVVAELSGLPYSGPPVLYVGGKEHLSAGTAEAVG</sequence>
<protein>
    <recommendedName>
        <fullName evidence="6">Zn(2)-C6 fungal-type domain-containing protein</fullName>
    </recommendedName>
</protein>
<keyword evidence="8" id="KW-1185">Reference proteome</keyword>
<keyword evidence="3" id="KW-0804">Transcription</keyword>
<dbReference type="PANTHER" id="PTHR47657:SF7">
    <property type="entry name" value="STEROL REGULATORY ELEMENT-BINDING PROTEIN ECM22"/>
    <property type="match status" value="1"/>
</dbReference>
<evidence type="ECO:0000256" key="4">
    <source>
        <dbReference type="ARBA" id="ARBA00023242"/>
    </source>
</evidence>
<dbReference type="Pfam" id="PF00172">
    <property type="entry name" value="Zn_clus"/>
    <property type="match status" value="1"/>
</dbReference>
<evidence type="ECO:0000256" key="3">
    <source>
        <dbReference type="ARBA" id="ARBA00023163"/>
    </source>
</evidence>
<gene>
    <name evidence="7" type="ORF">LTR24_000482</name>
</gene>
<feature type="region of interest" description="Disordered" evidence="5">
    <location>
        <begin position="29"/>
        <end position="57"/>
    </location>
</feature>
<feature type="region of interest" description="Disordered" evidence="5">
    <location>
        <begin position="330"/>
        <end position="349"/>
    </location>
</feature>
<keyword evidence="4" id="KW-0539">Nucleus</keyword>
<dbReference type="PANTHER" id="PTHR47657">
    <property type="entry name" value="STEROL REGULATORY ELEMENT-BINDING PROTEIN ECM22"/>
    <property type="match status" value="1"/>
</dbReference>
<evidence type="ECO:0000313" key="8">
    <source>
        <dbReference type="Proteomes" id="UP001345013"/>
    </source>
</evidence>
<evidence type="ECO:0000256" key="2">
    <source>
        <dbReference type="ARBA" id="ARBA00023125"/>
    </source>
</evidence>
<evidence type="ECO:0000259" key="6">
    <source>
        <dbReference type="PROSITE" id="PS50048"/>
    </source>
</evidence>
<evidence type="ECO:0000313" key="7">
    <source>
        <dbReference type="EMBL" id="KAK5102249.1"/>
    </source>
</evidence>
<dbReference type="EMBL" id="JAVRRG010000003">
    <property type="protein sequence ID" value="KAK5102249.1"/>
    <property type="molecule type" value="Genomic_DNA"/>
</dbReference>
<dbReference type="InterPro" id="IPR036864">
    <property type="entry name" value="Zn2-C6_fun-type_DNA-bd_sf"/>
</dbReference>
<evidence type="ECO:0000256" key="1">
    <source>
        <dbReference type="ARBA" id="ARBA00023015"/>
    </source>
</evidence>
<dbReference type="PROSITE" id="PS50048">
    <property type="entry name" value="ZN2_CY6_FUNGAL_2"/>
    <property type="match status" value="1"/>
</dbReference>
<organism evidence="7 8">
    <name type="scientific">Lithohypha guttulata</name>
    <dbReference type="NCBI Taxonomy" id="1690604"/>
    <lineage>
        <taxon>Eukaryota</taxon>
        <taxon>Fungi</taxon>
        <taxon>Dikarya</taxon>
        <taxon>Ascomycota</taxon>
        <taxon>Pezizomycotina</taxon>
        <taxon>Eurotiomycetes</taxon>
        <taxon>Chaetothyriomycetidae</taxon>
        <taxon>Chaetothyriales</taxon>
        <taxon>Trichomeriaceae</taxon>
        <taxon>Lithohypha</taxon>
    </lineage>
</organism>
<name>A0ABR0KP70_9EURO</name>
<evidence type="ECO:0000256" key="5">
    <source>
        <dbReference type="SAM" id="MobiDB-lite"/>
    </source>
</evidence>
<feature type="compositionally biased region" description="Basic and acidic residues" evidence="5">
    <location>
        <begin position="30"/>
        <end position="39"/>
    </location>
</feature>
<dbReference type="InterPro" id="IPR001138">
    <property type="entry name" value="Zn2Cys6_DnaBD"/>
</dbReference>
<dbReference type="CDD" id="cd00067">
    <property type="entry name" value="GAL4"/>
    <property type="match status" value="1"/>
</dbReference>
<dbReference type="Gene3D" id="4.10.240.10">
    <property type="entry name" value="Zn(2)-C6 fungal-type DNA-binding domain"/>
    <property type="match status" value="1"/>
</dbReference>
<reference evidence="7 8" key="1">
    <citation type="submission" date="2023-08" db="EMBL/GenBank/DDBJ databases">
        <title>Black Yeasts Isolated from many extreme environments.</title>
        <authorList>
            <person name="Coleine C."/>
            <person name="Stajich J.E."/>
            <person name="Selbmann L."/>
        </authorList>
    </citation>
    <scope>NUCLEOTIDE SEQUENCE [LARGE SCALE GENOMIC DNA]</scope>
    <source>
        <strain evidence="7 8">CCFEE 5885</strain>
    </source>
</reference>
<keyword evidence="1" id="KW-0805">Transcription regulation</keyword>
<dbReference type="Pfam" id="PF11951">
    <property type="entry name" value="Fungal_trans_2"/>
    <property type="match status" value="1"/>
</dbReference>
<dbReference type="Proteomes" id="UP001345013">
    <property type="component" value="Unassembled WGS sequence"/>
</dbReference>
<accession>A0ABR0KP70</accession>